<proteinExistence type="predicted"/>
<name>A0A8S1TQA7_9CILI</name>
<dbReference type="OrthoDB" id="290834at2759"/>
<evidence type="ECO:0000313" key="8">
    <source>
        <dbReference type="Proteomes" id="UP000689195"/>
    </source>
</evidence>
<gene>
    <name evidence="7" type="ORF">PPENT_87.1.T0250228</name>
</gene>
<evidence type="ECO:0000256" key="4">
    <source>
        <dbReference type="PROSITE-ProRule" id="PRU00175"/>
    </source>
</evidence>
<dbReference type="PANTHER" id="PTHR45798">
    <property type="entry name" value="RING-H2 FINGER PROTEIN ATL61-RELATED-RELATED"/>
    <property type="match status" value="1"/>
</dbReference>
<evidence type="ECO:0000256" key="5">
    <source>
        <dbReference type="SAM" id="Phobius"/>
    </source>
</evidence>
<keyword evidence="5" id="KW-1133">Transmembrane helix</keyword>
<dbReference type="Proteomes" id="UP000689195">
    <property type="component" value="Unassembled WGS sequence"/>
</dbReference>
<accession>A0A8S1TQA7</accession>
<dbReference type="GO" id="GO:0008270">
    <property type="term" value="F:zinc ion binding"/>
    <property type="evidence" value="ECO:0007669"/>
    <property type="project" value="UniProtKB-KW"/>
</dbReference>
<dbReference type="InterPro" id="IPR011016">
    <property type="entry name" value="Znf_RING-CH"/>
</dbReference>
<protein>
    <recommendedName>
        <fullName evidence="6">RING-type domain-containing protein</fullName>
    </recommendedName>
</protein>
<evidence type="ECO:0000256" key="1">
    <source>
        <dbReference type="ARBA" id="ARBA00022723"/>
    </source>
</evidence>
<keyword evidence="3" id="KW-0862">Zinc</keyword>
<comment type="caution">
    <text evidence="7">The sequence shown here is derived from an EMBL/GenBank/DDBJ whole genome shotgun (WGS) entry which is preliminary data.</text>
</comment>
<dbReference type="Pfam" id="PF13639">
    <property type="entry name" value="zf-RING_2"/>
    <property type="match status" value="1"/>
</dbReference>
<dbReference type="InterPro" id="IPR001841">
    <property type="entry name" value="Znf_RING"/>
</dbReference>
<dbReference type="PROSITE" id="PS50089">
    <property type="entry name" value="ZF_RING_2"/>
    <property type="match status" value="1"/>
</dbReference>
<dbReference type="AlphaFoldDB" id="A0A8S1TQA7"/>
<sequence length="250" mass="30168">MLNYENLQLAPKQFRWYLIQLHTLNLIQGTVFCQYYLDNLINGKLPFTLAWFRCSYLFFIFILSLSTSILYVLIIPQLITLNQKNKRDFISQLEQFLNFDLNFYMNELQCLLEILYFLAYFQFLKNSMTSQDEEINYVIITINYLFYIQVVKQSIKIYLDKKLEKSILEEQLKKIIEIQQLNEHIEINKELCPICHEYFKFKDLIAYYLCQGKHKFHKECIIQWLDQSSNQIKTCPICRQHASIKSQLIL</sequence>
<keyword evidence="8" id="KW-1185">Reference proteome</keyword>
<dbReference type="PANTHER" id="PTHR45798:SF97">
    <property type="entry name" value="ALCOHOL-SENSITIVE RING FINGER PROTEIN 1"/>
    <property type="match status" value="1"/>
</dbReference>
<evidence type="ECO:0000256" key="2">
    <source>
        <dbReference type="ARBA" id="ARBA00022771"/>
    </source>
</evidence>
<keyword evidence="5" id="KW-0472">Membrane</keyword>
<dbReference type="SMART" id="SM00184">
    <property type="entry name" value="RING"/>
    <property type="match status" value="1"/>
</dbReference>
<evidence type="ECO:0000313" key="7">
    <source>
        <dbReference type="EMBL" id="CAD8154153.1"/>
    </source>
</evidence>
<feature type="domain" description="RING-type" evidence="6">
    <location>
        <begin position="192"/>
        <end position="239"/>
    </location>
</feature>
<keyword evidence="2 4" id="KW-0863">Zinc-finger</keyword>
<evidence type="ECO:0000256" key="3">
    <source>
        <dbReference type="ARBA" id="ARBA00022833"/>
    </source>
</evidence>
<feature type="transmembrane region" description="Helical" evidence="5">
    <location>
        <begin position="16"/>
        <end position="37"/>
    </location>
</feature>
<dbReference type="SMART" id="SM00744">
    <property type="entry name" value="RINGv"/>
    <property type="match status" value="1"/>
</dbReference>
<organism evidence="7 8">
    <name type="scientific">Paramecium pentaurelia</name>
    <dbReference type="NCBI Taxonomy" id="43138"/>
    <lineage>
        <taxon>Eukaryota</taxon>
        <taxon>Sar</taxon>
        <taxon>Alveolata</taxon>
        <taxon>Ciliophora</taxon>
        <taxon>Intramacronucleata</taxon>
        <taxon>Oligohymenophorea</taxon>
        <taxon>Peniculida</taxon>
        <taxon>Parameciidae</taxon>
        <taxon>Paramecium</taxon>
    </lineage>
</organism>
<keyword evidence="1" id="KW-0479">Metal-binding</keyword>
<reference evidence="7" key="1">
    <citation type="submission" date="2021-01" db="EMBL/GenBank/DDBJ databases">
        <authorList>
            <consortium name="Genoscope - CEA"/>
            <person name="William W."/>
        </authorList>
    </citation>
    <scope>NUCLEOTIDE SEQUENCE</scope>
</reference>
<keyword evidence="5" id="KW-0812">Transmembrane</keyword>
<dbReference type="InterPro" id="IPR052788">
    <property type="entry name" value="RING-type_E3_ligase_ATL"/>
</dbReference>
<dbReference type="EMBL" id="CAJJDO010000025">
    <property type="protein sequence ID" value="CAD8154153.1"/>
    <property type="molecule type" value="Genomic_DNA"/>
</dbReference>
<evidence type="ECO:0000259" key="6">
    <source>
        <dbReference type="PROSITE" id="PS50089"/>
    </source>
</evidence>
<feature type="transmembrane region" description="Helical" evidence="5">
    <location>
        <begin position="57"/>
        <end position="80"/>
    </location>
</feature>